<evidence type="ECO:0000256" key="2">
    <source>
        <dbReference type="SAM" id="Phobius"/>
    </source>
</evidence>
<evidence type="ECO:0000259" key="3">
    <source>
        <dbReference type="Pfam" id="PF20152"/>
    </source>
</evidence>
<dbReference type="InterPro" id="IPR045339">
    <property type="entry name" value="DUF6534"/>
</dbReference>
<feature type="transmembrane region" description="Helical" evidence="2">
    <location>
        <begin position="20"/>
        <end position="40"/>
    </location>
</feature>
<dbReference type="Pfam" id="PF20152">
    <property type="entry name" value="DUF6534"/>
    <property type="match status" value="1"/>
</dbReference>
<reference evidence="4 5" key="1">
    <citation type="journal article" date="2020" name="ISME J.">
        <title>Uncovering the hidden diversity of litter-decomposition mechanisms in mushroom-forming fungi.</title>
        <authorList>
            <person name="Floudas D."/>
            <person name="Bentzer J."/>
            <person name="Ahren D."/>
            <person name="Johansson T."/>
            <person name="Persson P."/>
            <person name="Tunlid A."/>
        </authorList>
    </citation>
    <scope>NUCLEOTIDE SEQUENCE [LARGE SCALE GENOMIC DNA]</scope>
    <source>
        <strain evidence="4 5">CBS 406.79</strain>
    </source>
</reference>
<protein>
    <recommendedName>
        <fullName evidence="3">DUF6534 domain-containing protein</fullName>
    </recommendedName>
</protein>
<evidence type="ECO:0000313" key="5">
    <source>
        <dbReference type="Proteomes" id="UP000518752"/>
    </source>
</evidence>
<evidence type="ECO:0000256" key="1">
    <source>
        <dbReference type="SAM" id="MobiDB-lite"/>
    </source>
</evidence>
<feature type="domain" description="DUF6534" evidence="3">
    <location>
        <begin position="169"/>
        <end position="274"/>
    </location>
</feature>
<sequence length="346" mass="38916">MPPPAAMKWNFHDLIGSLLLATWVTSMLFAVVIRQTWLYFKNYPQDRLIIKLVVGLVVLGDIANVVGTHSSVYLYSIIHWGDMSYLTKQSWPVFVFDISTGIVTALVQGFLIFRYFSLTRNWAFLIFSLMLMGLALASLEATAAIFIIWPEYSEQWRAKNTVIVWLISSAVADVSISVALIWQLFSMRTSFSSQTEGYALIVICRVDNLPVLGSTIKRLIRQTIQTGSASSIIAVCTLIAYLKSKTSNVESLSLAYILEKVYVLTLLTNLNMRKTSQSTNTAFSNDEEMGKKSARINPTVTVDAIQVTRTVVRMDDPYTTPLDRDSHTNIDSDSMTKKEFNPEMDI</sequence>
<dbReference type="AlphaFoldDB" id="A0A8H5GME2"/>
<feature type="transmembrane region" description="Helical" evidence="2">
    <location>
        <begin position="90"/>
        <end position="113"/>
    </location>
</feature>
<accession>A0A8H5GME2</accession>
<dbReference type="EMBL" id="JAACJN010000142">
    <property type="protein sequence ID" value="KAF5367592.1"/>
    <property type="molecule type" value="Genomic_DNA"/>
</dbReference>
<comment type="caution">
    <text evidence="4">The sequence shown here is derived from an EMBL/GenBank/DDBJ whole genome shotgun (WGS) entry which is preliminary data.</text>
</comment>
<evidence type="ECO:0000313" key="4">
    <source>
        <dbReference type="EMBL" id="KAF5367592.1"/>
    </source>
</evidence>
<keyword evidence="5" id="KW-1185">Reference proteome</keyword>
<dbReference type="Proteomes" id="UP000518752">
    <property type="component" value="Unassembled WGS sequence"/>
</dbReference>
<feature type="transmembrane region" description="Helical" evidence="2">
    <location>
        <begin position="52"/>
        <end position="78"/>
    </location>
</feature>
<dbReference type="PANTHER" id="PTHR40465">
    <property type="entry name" value="CHROMOSOME 1, WHOLE GENOME SHOTGUN SEQUENCE"/>
    <property type="match status" value="1"/>
</dbReference>
<dbReference type="PANTHER" id="PTHR40465:SF1">
    <property type="entry name" value="DUF6534 DOMAIN-CONTAINING PROTEIN"/>
    <property type="match status" value="1"/>
</dbReference>
<feature type="transmembrane region" description="Helical" evidence="2">
    <location>
        <begin position="162"/>
        <end position="185"/>
    </location>
</feature>
<keyword evidence="2" id="KW-1133">Transmembrane helix</keyword>
<gene>
    <name evidence="4" type="ORF">D9757_010643</name>
</gene>
<keyword evidence="2" id="KW-0472">Membrane</keyword>
<keyword evidence="2" id="KW-0812">Transmembrane</keyword>
<dbReference type="OrthoDB" id="3203775at2759"/>
<proteinExistence type="predicted"/>
<feature type="transmembrane region" description="Helical" evidence="2">
    <location>
        <begin position="125"/>
        <end position="150"/>
    </location>
</feature>
<feature type="region of interest" description="Disordered" evidence="1">
    <location>
        <begin position="316"/>
        <end position="346"/>
    </location>
</feature>
<organism evidence="4 5">
    <name type="scientific">Collybiopsis confluens</name>
    <dbReference type="NCBI Taxonomy" id="2823264"/>
    <lineage>
        <taxon>Eukaryota</taxon>
        <taxon>Fungi</taxon>
        <taxon>Dikarya</taxon>
        <taxon>Basidiomycota</taxon>
        <taxon>Agaricomycotina</taxon>
        <taxon>Agaricomycetes</taxon>
        <taxon>Agaricomycetidae</taxon>
        <taxon>Agaricales</taxon>
        <taxon>Marasmiineae</taxon>
        <taxon>Omphalotaceae</taxon>
        <taxon>Collybiopsis</taxon>
    </lineage>
</organism>
<name>A0A8H5GME2_9AGAR</name>